<gene>
    <name evidence="1" type="ORF">WOLCODRAFT_35592</name>
</gene>
<evidence type="ECO:0000313" key="2">
    <source>
        <dbReference type="Proteomes" id="UP000218811"/>
    </source>
</evidence>
<name>A0A2H3JGU5_WOLCO</name>
<evidence type="ECO:0008006" key="3">
    <source>
        <dbReference type="Google" id="ProtNLM"/>
    </source>
</evidence>
<feature type="non-terminal residue" evidence="1">
    <location>
        <position position="1"/>
    </location>
</feature>
<dbReference type="CDD" id="cd00303">
    <property type="entry name" value="retropepsin_like"/>
    <property type="match status" value="1"/>
</dbReference>
<dbReference type="Gene3D" id="2.40.70.10">
    <property type="entry name" value="Acid Proteases"/>
    <property type="match status" value="1"/>
</dbReference>
<dbReference type="EMBL" id="KB467865">
    <property type="protein sequence ID" value="PCH35934.1"/>
    <property type="molecule type" value="Genomic_DNA"/>
</dbReference>
<feature type="non-terminal residue" evidence="1">
    <location>
        <position position="89"/>
    </location>
</feature>
<reference evidence="1 2" key="1">
    <citation type="journal article" date="2012" name="Science">
        <title>The Paleozoic origin of enzymatic lignin decomposition reconstructed from 31 fungal genomes.</title>
        <authorList>
            <person name="Floudas D."/>
            <person name="Binder M."/>
            <person name="Riley R."/>
            <person name="Barry K."/>
            <person name="Blanchette R.A."/>
            <person name="Henrissat B."/>
            <person name="Martinez A.T."/>
            <person name="Otillar R."/>
            <person name="Spatafora J.W."/>
            <person name="Yadav J.S."/>
            <person name="Aerts A."/>
            <person name="Benoit I."/>
            <person name="Boyd A."/>
            <person name="Carlson A."/>
            <person name="Copeland A."/>
            <person name="Coutinho P.M."/>
            <person name="de Vries R.P."/>
            <person name="Ferreira P."/>
            <person name="Findley K."/>
            <person name="Foster B."/>
            <person name="Gaskell J."/>
            <person name="Glotzer D."/>
            <person name="Gorecki P."/>
            <person name="Heitman J."/>
            <person name="Hesse C."/>
            <person name="Hori C."/>
            <person name="Igarashi K."/>
            <person name="Jurgens J.A."/>
            <person name="Kallen N."/>
            <person name="Kersten P."/>
            <person name="Kohler A."/>
            <person name="Kuees U."/>
            <person name="Kumar T.K.A."/>
            <person name="Kuo A."/>
            <person name="LaButti K."/>
            <person name="Larrondo L.F."/>
            <person name="Lindquist E."/>
            <person name="Ling A."/>
            <person name="Lombard V."/>
            <person name="Lucas S."/>
            <person name="Lundell T."/>
            <person name="Martin R."/>
            <person name="McLaughlin D.J."/>
            <person name="Morgenstern I."/>
            <person name="Morin E."/>
            <person name="Murat C."/>
            <person name="Nagy L.G."/>
            <person name="Nolan M."/>
            <person name="Ohm R.A."/>
            <person name="Patyshakuliyeva A."/>
            <person name="Rokas A."/>
            <person name="Ruiz-Duenas F.J."/>
            <person name="Sabat G."/>
            <person name="Salamov A."/>
            <person name="Samejima M."/>
            <person name="Schmutz J."/>
            <person name="Slot J.C."/>
            <person name="St John F."/>
            <person name="Stenlid J."/>
            <person name="Sun H."/>
            <person name="Sun S."/>
            <person name="Syed K."/>
            <person name="Tsang A."/>
            <person name="Wiebenga A."/>
            <person name="Young D."/>
            <person name="Pisabarro A."/>
            <person name="Eastwood D.C."/>
            <person name="Martin F."/>
            <person name="Cullen D."/>
            <person name="Grigoriev I.V."/>
            <person name="Hibbett D.S."/>
        </authorList>
    </citation>
    <scope>NUCLEOTIDE SEQUENCE [LARGE SCALE GENOMIC DNA]</scope>
    <source>
        <strain evidence="1 2">MD-104</strain>
    </source>
</reference>
<protein>
    <recommendedName>
        <fullName evidence="3">Peptidase A2 domain-containing protein</fullName>
    </recommendedName>
</protein>
<dbReference type="InterPro" id="IPR021109">
    <property type="entry name" value="Peptidase_aspartic_dom_sf"/>
</dbReference>
<proteinExistence type="predicted"/>
<evidence type="ECO:0000313" key="1">
    <source>
        <dbReference type="EMBL" id="PCH35934.1"/>
    </source>
</evidence>
<dbReference type="STRING" id="742152.A0A2H3JGU5"/>
<dbReference type="AlphaFoldDB" id="A0A2H3JGU5"/>
<dbReference type="OrthoDB" id="3257486at2759"/>
<dbReference type="OMA" id="GHMTHYI"/>
<sequence length="89" mass="10204">STKALIDSGSTGLVINKSYIEEHRLEQLPLPKPIKLFNANESANAIGHMTHYIKLQMQVNTHLETRQFHVTELSSTDNFLSFNWLKDHN</sequence>
<dbReference type="Proteomes" id="UP000218811">
    <property type="component" value="Unassembled WGS sequence"/>
</dbReference>
<keyword evidence="2" id="KW-1185">Reference proteome</keyword>
<accession>A0A2H3JGU5</accession>
<organism evidence="1 2">
    <name type="scientific">Wolfiporia cocos (strain MD-104)</name>
    <name type="common">Brown rot fungus</name>
    <dbReference type="NCBI Taxonomy" id="742152"/>
    <lineage>
        <taxon>Eukaryota</taxon>
        <taxon>Fungi</taxon>
        <taxon>Dikarya</taxon>
        <taxon>Basidiomycota</taxon>
        <taxon>Agaricomycotina</taxon>
        <taxon>Agaricomycetes</taxon>
        <taxon>Polyporales</taxon>
        <taxon>Phaeolaceae</taxon>
        <taxon>Wolfiporia</taxon>
    </lineage>
</organism>